<feature type="domain" description="NADPH-dependent FMN reductase-like" evidence="1">
    <location>
        <begin position="1"/>
        <end position="133"/>
    </location>
</feature>
<dbReference type="Proteomes" id="UP001595891">
    <property type="component" value="Unassembled WGS sequence"/>
</dbReference>
<reference evidence="3" key="1">
    <citation type="journal article" date="2019" name="Int. J. Syst. Evol. Microbiol.">
        <title>The Global Catalogue of Microorganisms (GCM) 10K type strain sequencing project: providing services to taxonomists for standard genome sequencing and annotation.</title>
        <authorList>
            <consortium name="The Broad Institute Genomics Platform"/>
            <consortium name="The Broad Institute Genome Sequencing Center for Infectious Disease"/>
            <person name="Wu L."/>
            <person name="Ma J."/>
        </authorList>
    </citation>
    <scope>NUCLEOTIDE SEQUENCE [LARGE SCALE GENOMIC DNA]</scope>
    <source>
        <strain evidence="3">CCUG 49560</strain>
    </source>
</reference>
<protein>
    <submittedName>
        <fullName evidence="2">NAD(P)H-dependent oxidoreductase</fullName>
    </submittedName>
</protein>
<dbReference type="Gene3D" id="3.40.50.360">
    <property type="match status" value="1"/>
</dbReference>
<keyword evidence="3" id="KW-1185">Reference proteome</keyword>
<sequence>MKVVGIAGSLLPKAYVRRLLEASALELPAPVEFEIWDGLADVPPFEDGLPLPRPVADLCEALSEADGMLVTAPAYSVLPPQLVHTLEWISSQYGGTILLGVPVVVVTACLRPYESMWTQTRLQAHLAAAGASVYCADATLSPALVQFDVTGRITDQVFRTRLRQVLHHLWPASLTGSRA</sequence>
<organism evidence="2 3">
    <name type="scientific">Sphaerisporangium corydalis</name>
    <dbReference type="NCBI Taxonomy" id="1441875"/>
    <lineage>
        <taxon>Bacteria</taxon>
        <taxon>Bacillati</taxon>
        <taxon>Actinomycetota</taxon>
        <taxon>Actinomycetes</taxon>
        <taxon>Streptosporangiales</taxon>
        <taxon>Streptosporangiaceae</taxon>
        <taxon>Sphaerisporangium</taxon>
    </lineage>
</organism>
<evidence type="ECO:0000313" key="3">
    <source>
        <dbReference type="Proteomes" id="UP001595891"/>
    </source>
</evidence>
<evidence type="ECO:0000259" key="1">
    <source>
        <dbReference type="Pfam" id="PF03358"/>
    </source>
</evidence>
<accession>A0ABV9EKN1</accession>
<comment type="caution">
    <text evidence="2">The sequence shown here is derived from an EMBL/GenBank/DDBJ whole genome shotgun (WGS) entry which is preliminary data.</text>
</comment>
<evidence type="ECO:0000313" key="2">
    <source>
        <dbReference type="EMBL" id="MFC4590207.1"/>
    </source>
</evidence>
<dbReference type="Pfam" id="PF03358">
    <property type="entry name" value="FMN_red"/>
    <property type="match status" value="1"/>
</dbReference>
<dbReference type="SUPFAM" id="SSF52218">
    <property type="entry name" value="Flavoproteins"/>
    <property type="match status" value="1"/>
</dbReference>
<dbReference type="EMBL" id="JBHSFN010000021">
    <property type="protein sequence ID" value="MFC4590207.1"/>
    <property type="molecule type" value="Genomic_DNA"/>
</dbReference>
<dbReference type="RefSeq" id="WP_262843181.1">
    <property type="nucleotide sequence ID" value="NZ_JANZYP010000016.1"/>
</dbReference>
<dbReference type="InterPro" id="IPR005025">
    <property type="entry name" value="FMN_Rdtase-like_dom"/>
</dbReference>
<dbReference type="InterPro" id="IPR029039">
    <property type="entry name" value="Flavoprotein-like_sf"/>
</dbReference>
<gene>
    <name evidence="2" type="ORF">ACFO8L_29225</name>
</gene>
<proteinExistence type="predicted"/>
<name>A0ABV9EKN1_9ACTN</name>